<name>A0ABQ6IQB3_9MICO</name>
<dbReference type="CDD" id="cd07438">
    <property type="entry name" value="PHP_HisPPase_AMP"/>
    <property type="match status" value="1"/>
</dbReference>
<keyword evidence="3" id="KW-1185">Reference proteome</keyword>
<dbReference type="InterPro" id="IPR003141">
    <property type="entry name" value="Pol/His_phosphatase_N"/>
</dbReference>
<protein>
    <recommendedName>
        <fullName evidence="1">Polymerase/histidinol phosphatase N-terminal domain-containing protein</fullName>
    </recommendedName>
</protein>
<reference evidence="3" key="1">
    <citation type="journal article" date="2019" name="Int. J. Syst. Evol. Microbiol.">
        <title>The Global Catalogue of Microorganisms (GCM) 10K type strain sequencing project: providing services to taxonomists for standard genome sequencing and annotation.</title>
        <authorList>
            <consortium name="The Broad Institute Genomics Platform"/>
            <consortium name="The Broad Institute Genome Sequencing Center for Infectious Disease"/>
            <person name="Wu L."/>
            <person name="Ma J."/>
        </authorList>
    </citation>
    <scope>NUCLEOTIDE SEQUENCE [LARGE SCALE GENOMIC DNA]</scope>
    <source>
        <strain evidence="3">NBRC 113072</strain>
    </source>
</reference>
<dbReference type="Gene3D" id="3.20.20.140">
    <property type="entry name" value="Metal-dependent hydrolases"/>
    <property type="match status" value="1"/>
</dbReference>
<evidence type="ECO:0000313" key="2">
    <source>
        <dbReference type="EMBL" id="GMA38883.1"/>
    </source>
</evidence>
<gene>
    <name evidence="2" type="ORF">GCM10025883_09280</name>
</gene>
<evidence type="ECO:0000313" key="3">
    <source>
        <dbReference type="Proteomes" id="UP001157126"/>
    </source>
</evidence>
<dbReference type="PANTHER" id="PTHR42924:SF3">
    <property type="entry name" value="POLYMERASE_HISTIDINOL PHOSPHATASE N-TERMINAL DOMAIN-CONTAINING PROTEIN"/>
    <property type="match status" value="1"/>
</dbReference>
<dbReference type="InterPro" id="IPR016195">
    <property type="entry name" value="Pol/histidinol_Pase-like"/>
</dbReference>
<sequence length="185" mass="19621">MIVDLHAHTLASDGTDTPTGLVENAAAAGLDVVAITDHDTTAGWREAIDAATRLGVGLLPGIEISCSWRGISVHLLGYLHDPTDDALLAELDAARESRDSRARRITDLLAADVPVTWDDVLRQVATGATIGRPHIADALVANGVVPDRDAAFAEYLYTGSPYYASHYAPDPVEAVRLVRAAGECR</sequence>
<dbReference type="InterPro" id="IPR004013">
    <property type="entry name" value="PHP_dom"/>
</dbReference>
<dbReference type="EMBL" id="BSUO01000001">
    <property type="protein sequence ID" value="GMA38883.1"/>
    <property type="molecule type" value="Genomic_DNA"/>
</dbReference>
<dbReference type="PANTHER" id="PTHR42924">
    <property type="entry name" value="EXONUCLEASE"/>
    <property type="match status" value="1"/>
</dbReference>
<organism evidence="2 3">
    <name type="scientific">Mobilicoccus caccae</name>
    <dbReference type="NCBI Taxonomy" id="1859295"/>
    <lineage>
        <taxon>Bacteria</taxon>
        <taxon>Bacillati</taxon>
        <taxon>Actinomycetota</taxon>
        <taxon>Actinomycetes</taxon>
        <taxon>Micrococcales</taxon>
        <taxon>Dermatophilaceae</taxon>
        <taxon>Mobilicoccus</taxon>
    </lineage>
</organism>
<evidence type="ECO:0000259" key="1">
    <source>
        <dbReference type="SMART" id="SM00481"/>
    </source>
</evidence>
<dbReference type="SMART" id="SM00481">
    <property type="entry name" value="POLIIIAc"/>
    <property type="match status" value="1"/>
</dbReference>
<dbReference type="Pfam" id="PF02811">
    <property type="entry name" value="PHP"/>
    <property type="match status" value="1"/>
</dbReference>
<dbReference type="Proteomes" id="UP001157126">
    <property type="component" value="Unassembled WGS sequence"/>
</dbReference>
<dbReference type="SUPFAM" id="SSF89550">
    <property type="entry name" value="PHP domain-like"/>
    <property type="match status" value="1"/>
</dbReference>
<dbReference type="Gene3D" id="1.10.150.650">
    <property type="match status" value="1"/>
</dbReference>
<dbReference type="InterPro" id="IPR052018">
    <property type="entry name" value="PHP_domain"/>
</dbReference>
<feature type="domain" description="Polymerase/histidinol phosphatase N-terminal" evidence="1">
    <location>
        <begin position="3"/>
        <end position="68"/>
    </location>
</feature>
<comment type="caution">
    <text evidence="2">The sequence shown here is derived from an EMBL/GenBank/DDBJ whole genome shotgun (WGS) entry which is preliminary data.</text>
</comment>
<proteinExistence type="predicted"/>
<accession>A0ABQ6IQB3</accession>